<dbReference type="EMBL" id="CP009056">
    <property type="protein sequence ID" value="AJA45844.1"/>
    <property type="molecule type" value="Genomic_DNA"/>
</dbReference>
<organism evidence="3 4">
    <name type="scientific">Frischella perrara</name>
    <dbReference type="NCBI Taxonomy" id="1267021"/>
    <lineage>
        <taxon>Bacteria</taxon>
        <taxon>Pseudomonadati</taxon>
        <taxon>Pseudomonadota</taxon>
        <taxon>Gammaproteobacteria</taxon>
        <taxon>Orbales</taxon>
        <taxon>Orbaceae</taxon>
        <taxon>Frischella</taxon>
    </lineage>
</organism>
<dbReference type="KEGG" id="fpp:FPB0191_02034"/>
<keyword evidence="1" id="KW-0472">Membrane</keyword>
<dbReference type="InterPro" id="IPR007730">
    <property type="entry name" value="SPOR-like_dom"/>
</dbReference>
<reference evidence="3 4" key="1">
    <citation type="journal article" date="2014" name="Appl. Environ. Microbiol.">
        <title>Gut symbionts from distinct hosts exhibit genotoxic activity via divergent colibactin biosynthetic pathways.</title>
        <authorList>
            <person name="Engel P."/>
            <person name="Vizcaino M.I."/>
            <person name="Crawford J.M."/>
        </authorList>
    </citation>
    <scope>NUCLEOTIDE SEQUENCE [LARGE SCALE GENOMIC DNA]</scope>
    <source>
        <strain evidence="3 4">PEB0191</strain>
    </source>
</reference>
<dbReference type="InterPro" id="IPR036680">
    <property type="entry name" value="SPOR-like_sf"/>
</dbReference>
<dbReference type="OrthoDB" id="6189127at2"/>
<evidence type="ECO:0000313" key="3">
    <source>
        <dbReference type="EMBL" id="AJA45844.1"/>
    </source>
</evidence>
<evidence type="ECO:0000256" key="1">
    <source>
        <dbReference type="SAM" id="Phobius"/>
    </source>
</evidence>
<keyword evidence="1" id="KW-1133">Transmembrane helix</keyword>
<dbReference type="PROSITE" id="PS51724">
    <property type="entry name" value="SPOR"/>
    <property type="match status" value="1"/>
</dbReference>
<dbReference type="AlphaFoldDB" id="A0A0A7S2Y8"/>
<evidence type="ECO:0000259" key="2">
    <source>
        <dbReference type="PROSITE" id="PS51724"/>
    </source>
</evidence>
<dbReference type="Gene3D" id="3.30.70.1070">
    <property type="entry name" value="Sporulation related repeat"/>
    <property type="match status" value="1"/>
</dbReference>
<dbReference type="Proteomes" id="UP000030901">
    <property type="component" value="Chromosome"/>
</dbReference>
<dbReference type="GO" id="GO:0042834">
    <property type="term" value="F:peptidoglycan binding"/>
    <property type="evidence" value="ECO:0007669"/>
    <property type="project" value="InterPro"/>
</dbReference>
<accession>A0A0A7S2Y8</accession>
<name>A0A0A7S2Y8_FRIPE</name>
<keyword evidence="4" id="KW-1185">Reference proteome</keyword>
<dbReference type="RefSeq" id="WP_052236933.1">
    <property type="nucleotide sequence ID" value="NZ_CP009056.1"/>
</dbReference>
<protein>
    <submittedName>
        <fullName evidence="3">Sporulation related domain protein</fullName>
    </submittedName>
</protein>
<feature type="domain" description="SPOR" evidence="2">
    <location>
        <begin position="151"/>
        <end position="228"/>
    </location>
</feature>
<proteinExistence type="predicted"/>
<feature type="transmembrane region" description="Helical" evidence="1">
    <location>
        <begin position="34"/>
        <end position="55"/>
    </location>
</feature>
<keyword evidence="1" id="KW-0812">Transmembrane</keyword>
<sequence>MNNPIRTNKEDRYFSEESQSASNLSQSFLMNKKLLTIMVTSIIIVLLLIIIYLLFNRPIQYVDVSNNHLTNSDSIERYSQGYQTLTPPSISSNSISTSSENAYTGKERIEISDDVAERMSQMYNSNNTLIEFNSQNTYLDIEHNELPLGKTLPNDHYTIQLIATSSLESIMAFAKSHKLTNYQIYETRRENKPWFVLIKGSFTNIKDAKTVIQNLPSELQRNSPWVKSGTVVNREKLVLQ</sequence>
<evidence type="ECO:0000313" key="4">
    <source>
        <dbReference type="Proteomes" id="UP000030901"/>
    </source>
</evidence>
<dbReference type="HOGENOM" id="CLU_1088870_0_0_6"/>
<dbReference type="STRING" id="1267021.FPB0191_02034"/>
<dbReference type="Pfam" id="PF05036">
    <property type="entry name" value="SPOR"/>
    <property type="match status" value="1"/>
</dbReference>
<gene>
    <name evidence="3" type="ORF">FPB0191_02034</name>
</gene>